<dbReference type="AlphaFoldDB" id="A0A3G1KVA2"/>
<keyword evidence="8 12" id="KW-0067">ATP-binding</keyword>
<evidence type="ECO:0000259" key="15">
    <source>
        <dbReference type="Pfam" id="PF02463"/>
    </source>
</evidence>
<keyword evidence="11 12" id="KW-0742">SOS response</keyword>
<accession>A0A3G1KVA2</accession>
<dbReference type="GO" id="GO:0009432">
    <property type="term" value="P:SOS response"/>
    <property type="evidence" value="ECO:0007669"/>
    <property type="project" value="UniProtKB-UniRule"/>
</dbReference>
<evidence type="ECO:0000256" key="2">
    <source>
        <dbReference type="ARBA" id="ARBA00008016"/>
    </source>
</evidence>
<dbReference type="InterPro" id="IPR001238">
    <property type="entry name" value="DNA-binding_RecF"/>
</dbReference>
<dbReference type="CDD" id="cd03242">
    <property type="entry name" value="ABC_RecF"/>
    <property type="match status" value="1"/>
</dbReference>
<evidence type="ECO:0000256" key="13">
    <source>
        <dbReference type="RuleBase" id="RU000578"/>
    </source>
</evidence>
<name>A0A3G1KVA2_FORW1</name>
<dbReference type="InterPro" id="IPR042174">
    <property type="entry name" value="RecF_2"/>
</dbReference>
<dbReference type="SUPFAM" id="SSF52540">
    <property type="entry name" value="P-loop containing nucleoside triphosphate hydrolases"/>
    <property type="match status" value="1"/>
</dbReference>
<comment type="subcellular location">
    <subcellularLocation>
        <location evidence="1 12 13">Cytoplasm</location>
    </subcellularLocation>
</comment>
<comment type="function">
    <text evidence="12 13">The RecF protein is involved in DNA metabolism; it is required for DNA replication and normal SOS inducibility. RecF binds preferentially to single-stranded, linear DNA. It also seems to bind ATP.</text>
</comment>
<evidence type="ECO:0000256" key="5">
    <source>
        <dbReference type="ARBA" id="ARBA00022705"/>
    </source>
</evidence>
<comment type="similarity">
    <text evidence="2 12 13">Belongs to the RecF family.</text>
</comment>
<dbReference type="GO" id="GO:0003697">
    <property type="term" value="F:single-stranded DNA binding"/>
    <property type="evidence" value="ECO:0007669"/>
    <property type="project" value="UniProtKB-UniRule"/>
</dbReference>
<evidence type="ECO:0000256" key="8">
    <source>
        <dbReference type="ARBA" id="ARBA00022840"/>
    </source>
</evidence>
<gene>
    <name evidence="12" type="primary">recF</name>
    <name evidence="16" type="ORF">DCMF_18060</name>
</gene>
<proteinExistence type="inferred from homology"/>
<dbReference type="HAMAP" id="MF_00365">
    <property type="entry name" value="RecF"/>
    <property type="match status" value="1"/>
</dbReference>
<keyword evidence="4 12" id="KW-0963">Cytoplasm</keyword>
<dbReference type="EMBL" id="CP017634">
    <property type="protein sequence ID" value="ATW26408.1"/>
    <property type="molecule type" value="Genomic_DNA"/>
</dbReference>
<evidence type="ECO:0000256" key="12">
    <source>
        <dbReference type="HAMAP-Rule" id="MF_00365"/>
    </source>
</evidence>
<dbReference type="PANTHER" id="PTHR32182">
    <property type="entry name" value="DNA REPLICATION AND REPAIR PROTEIN RECF"/>
    <property type="match status" value="1"/>
</dbReference>
<dbReference type="Proteomes" id="UP000323521">
    <property type="component" value="Chromosome"/>
</dbReference>
<dbReference type="GO" id="GO:0005737">
    <property type="term" value="C:cytoplasm"/>
    <property type="evidence" value="ECO:0007669"/>
    <property type="project" value="UniProtKB-SubCell"/>
</dbReference>
<evidence type="ECO:0000313" key="16">
    <source>
        <dbReference type="EMBL" id="ATW26408.1"/>
    </source>
</evidence>
<evidence type="ECO:0000256" key="4">
    <source>
        <dbReference type="ARBA" id="ARBA00022490"/>
    </source>
</evidence>
<feature type="coiled-coil region" evidence="14">
    <location>
        <begin position="151"/>
        <end position="178"/>
    </location>
</feature>
<evidence type="ECO:0000313" key="17">
    <source>
        <dbReference type="Proteomes" id="UP000323521"/>
    </source>
</evidence>
<dbReference type="Gene3D" id="1.20.1050.90">
    <property type="entry name" value="RecF/RecN/SMC, N-terminal domain"/>
    <property type="match status" value="1"/>
</dbReference>
<evidence type="ECO:0000256" key="7">
    <source>
        <dbReference type="ARBA" id="ARBA00022763"/>
    </source>
</evidence>
<dbReference type="PANTHER" id="PTHR32182:SF0">
    <property type="entry name" value="DNA REPLICATION AND REPAIR PROTEIN RECF"/>
    <property type="match status" value="1"/>
</dbReference>
<dbReference type="Gene3D" id="3.40.50.300">
    <property type="entry name" value="P-loop containing nucleotide triphosphate hydrolases"/>
    <property type="match status" value="1"/>
</dbReference>
<dbReference type="GO" id="GO:0005524">
    <property type="term" value="F:ATP binding"/>
    <property type="evidence" value="ECO:0007669"/>
    <property type="project" value="UniProtKB-UniRule"/>
</dbReference>
<dbReference type="GO" id="GO:0006302">
    <property type="term" value="P:double-strand break repair"/>
    <property type="evidence" value="ECO:0007669"/>
    <property type="project" value="TreeGrafter"/>
</dbReference>
<evidence type="ECO:0000256" key="9">
    <source>
        <dbReference type="ARBA" id="ARBA00023125"/>
    </source>
</evidence>
<keyword evidence="6 12" id="KW-0547">Nucleotide-binding</keyword>
<dbReference type="KEGG" id="fwa:DCMF_18060"/>
<keyword evidence="5 12" id="KW-0235">DNA replication</keyword>
<dbReference type="InterPro" id="IPR027417">
    <property type="entry name" value="P-loop_NTPase"/>
</dbReference>
<organism evidence="16 17">
    <name type="scientific">Formimonas warabiya</name>
    <dbReference type="NCBI Taxonomy" id="1761012"/>
    <lineage>
        <taxon>Bacteria</taxon>
        <taxon>Bacillati</taxon>
        <taxon>Bacillota</taxon>
        <taxon>Clostridia</taxon>
        <taxon>Eubacteriales</taxon>
        <taxon>Peptococcaceae</taxon>
        <taxon>Candidatus Formimonas</taxon>
    </lineage>
</organism>
<feature type="domain" description="RecF/RecN/SMC N-terminal" evidence="15">
    <location>
        <begin position="3"/>
        <end position="363"/>
    </location>
</feature>
<dbReference type="NCBIfam" id="TIGR00611">
    <property type="entry name" value="recf"/>
    <property type="match status" value="1"/>
</dbReference>
<keyword evidence="17" id="KW-1185">Reference proteome</keyword>
<dbReference type="GO" id="GO:0000731">
    <property type="term" value="P:DNA synthesis involved in DNA repair"/>
    <property type="evidence" value="ECO:0007669"/>
    <property type="project" value="TreeGrafter"/>
</dbReference>
<protein>
    <recommendedName>
        <fullName evidence="3 12">DNA replication and repair protein RecF</fullName>
    </recommendedName>
</protein>
<keyword evidence="9 12" id="KW-0238">DNA-binding</keyword>
<keyword evidence="10 12" id="KW-0234">DNA repair</keyword>
<evidence type="ECO:0000256" key="1">
    <source>
        <dbReference type="ARBA" id="ARBA00004496"/>
    </source>
</evidence>
<evidence type="ECO:0000256" key="14">
    <source>
        <dbReference type="SAM" id="Coils"/>
    </source>
</evidence>
<dbReference type="RefSeq" id="WP_214658716.1">
    <property type="nucleotide sequence ID" value="NZ_CP017634.1"/>
</dbReference>
<evidence type="ECO:0000256" key="6">
    <source>
        <dbReference type="ARBA" id="ARBA00022741"/>
    </source>
</evidence>
<evidence type="ECO:0000256" key="10">
    <source>
        <dbReference type="ARBA" id="ARBA00023204"/>
    </source>
</evidence>
<evidence type="ECO:0000256" key="11">
    <source>
        <dbReference type="ARBA" id="ARBA00023236"/>
    </source>
</evidence>
<dbReference type="GO" id="GO:0006260">
    <property type="term" value="P:DNA replication"/>
    <property type="evidence" value="ECO:0007669"/>
    <property type="project" value="UniProtKB-UniRule"/>
</dbReference>
<feature type="binding site" evidence="12">
    <location>
        <begin position="30"/>
        <end position="37"/>
    </location>
    <ligand>
        <name>ATP</name>
        <dbReference type="ChEBI" id="CHEBI:30616"/>
    </ligand>
</feature>
<keyword evidence="7 12" id="KW-0227">DNA damage</keyword>
<dbReference type="InterPro" id="IPR018078">
    <property type="entry name" value="DNA-binding_RecF_CS"/>
</dbReference>
<dbReference type="Pfam" id="PF02463">
    <property type="entry name" value="SMC_N"/>
    <property type="match status" value="1"/>
</dbReference>
<sequence length="371" mass="42979">MNLSKLVLKNFRNYGTKEIDFHPLVNVITGLNAQGKSNLLEAIGYLSTLSSFRGAKDLDMVRWGCPYFFLEGLIKKNTGDYTISLGYNLENKKLLKVNGSARKKFNEVLGILNSVVFSPEDLNIVKLGPAARRKYLDGEMMQLFPTYYFTLMQYQKIIQQRNNLLKEIREKKQQEEMLDIWDEQLGENGAKIIKKRLEVLQKLAPLARLTHRKITEGEEELEITYESVDQEEILKKITWEKIKEILHTMIRENRKNEIIKGVSLFGPHRDDLKLMVNGIDVRKFGSQGQQRTTALSLKMAELELMKSETGEYPILLLDDVMSELDEKRRSHLIAMMGDKIQTFITTTDMAFHFREGQVMKVFQGEIKYLNV</sequence>
<keyword evidence="14" id="KW-0175">Coiled coil</keyword>
<dbReference type="InterPro" id="IPR003395">
    <property type="entry name" value="RecF/RecN/SMC_N"/>
</dbReference>
<reference evidence="16 17" key="1">
    <citation type="submission" date="2016-10" db="EMBL/GenBank/DDBJ databases">
        <title>Complete Genome Sequence of Peptococcaceae strain DCMF.</title>
        <authorList>
            <person name="Edwards R.J."/>
            <person name="Holland S.I."/>
            <person name="Deshpande N.P."/>
            <person name="Wong Y.K."/>
            <person name="Ertan H."/>
            <person name="Manefield M."/>
            <person name="Russell T.L."/>
            <person name="Lee M.J."/>
        </authorList>
    </citation>
    <scope>NUCLEOTIDE SEQUENCE [LARGE SCALE GENOMIC DNA]</scope>
    <source>
        <strain evidence="16 17">DCMF</strain>
    </source>
</reference>
<dbReference type="PROSITE" id="PS00618">
    <property type="entry name" value="RECF_2"/>
    <property type="match status" value="1"/>
</dbReference>
<evidence type="ECO:0000256" key="3">
    <source>
        <dbReference type="ARBA" id="ARBA00020170"/>
    </source>
</evidence>